<dbReference type="EMBL" id="CAJFDI010000004">
    <property type="protein sequence ID" value="CAD5225016.1"/>
    <property type="molecule type" value="Genomic_DNA"/>
</dbReference>
<protein>
    <submittedName>
        <fullName evidence="2">(pine wood nematode) hypothetical protein</fullName>
    </submittedName>
</protein>
<organism evidence="2 3">
    <name type="scientific">Bursaphelenchus xylophilus</name>
    <name type="common">Pinewood nematode worm</name>
    <name type="synonym">Aphelenchoides xylophilus</name>
    <dbReference type="NCBI Taxonomy" id="6326"/>
    <lineage>
        <taxon>Eukaryota</taxon>
        <taxon>Metazoa</taxon>
        <taxon>Ecdysozoa</taxon>
        <taxon>Nematoda</taxon>
        <taxon>Chromadorea</taxon>
        <taxon>Rhabditida</taxon>
        <taxon>Tylenchina</taxon>
        <taxon>Tylenchomorpha</taxon>
        <taxon>Aphelenchoidea</taxon>
        <taxon>Aphelenchoididae</taxon>
        <taxon>Bursaphelenchus</taxon>
    </lineage>
</organism>
<feature type="region of interest" description="Disordered" evidence="1">
    <location>
        <begin position="1"/>
        <end position="23"/>
    </location>
</feature>
<name>A0A7I8XDW1_BURXY</name>
<dbReference type="AlphaFoldDB" id="A0A7I8XDW1"/>
<comment type="caution">
    <text evidence="2">The sequence shown here is derived from an EMBL/GenBank/DDBJ whole genome shotgun (WGS) entry which is preliminary data.</text>
</comment>
<feature type="region of interest" description="Disordered" evidence="1">
    <location>
        <begin position="136"/>
        <end position="155"/>
    </location>
</feature>
<feature type="compositionally biased region" description="Basic and acidic residues" evidence="1">
    <location>
        <begin position="139"/>
        <end position="155"/>
    </location>
</feature>
<evidence type="ECO:0000313" key="2">
    <source>
        <dbReference type="EMBL" id="CAD5225016.1"/>
    </source>
</evidence>
<dbReference type="Proteomes" id="UP000582659">
    <property type="component" value="Unassembled WGS sequence"/>
</dbReference>
<evidence type="ECO:0000313" key="3">
    <source>
        <dbReference type="Proteomes" id="UP000659654"/>
    </source>
</evidence>
<proteinExistence type="predicted"/>
<dbReference type="Proteomes" id="UP000659654">
    <property type="component" value="Unassembled WGS sequence"/>
</dbReference>
<accession>A0A7I8XDW1</accession>
<keyword evidence="3" id="KW-1185">Reference proteome</keyword>
<sequence>MDESMEPGTSRSDPNIDSPAENFRKVPLSVMDESMEPSTSRSDPNIDLPAILIAMWCCVRHPSGRWKEEIGKFYSRKRALVGSLLHHSAGADGVPRKGADLFCVRHLRGRWKEEIGKFYSRKRALVGSLLHRSAGADGVSRKGADEKRKKGLEKA</sequence>
<gene>
    <name evidence="2" type="ORF">BXYJ_LOCUS8333</name>
</gene>
<evidence type="ECO:0000256" key="1">
    <source>
        <dbReference type="SAM" id="MobiDB-lite"/>
    </source>
</evidence>
<reference evidence="2" key="1">
    <citation type="submission" date="2020-09" db="EMBL/GenBank/DDBJ databases">
        <authorList>
            <person name="Kikuchi T."/>
        </authorList>
    </citation>
    <scope>NUCLEOTIDE SEQUENCE</scope>
    <source>
        <strain evidence="2">Ka4C1</strain>
    </source>
</reference>
<dbReference type="EMBL" id="CAJFCV020000004">
    <property type="protein sequence ID" value="CAG9114022.1"/>
    <property type="molecule type" value="Genomic_DNA"/>
</dbReference>